<evidence type="ECO:0000256" key="6">
    <source>
        <dbReference type="ARBA" id="ARBA00022918"/>
    </source>
</evidence>
<dbReference type="Gene3D" id="3.30.420.10">
    <property type="entry name" value="Ribonuclease H-like superfamily/Ribonuclease H"/>
    <property type="match status" value="1"/>
</dbReference>
<evidence type="ECO:0000256" key="5">
    <source>
        <dbReference type="ARBA" id="ARBA00022801"/>
    </source>
</evidence>
<dbReference type="PROSITE" id="PS50994">
    <property type="entry name" value="INTEGRASE"/>
    <property type="match status" value="1"/>
</dbReference>
<evidence type="ECO:0000313" key="10">
    <source>
        <dbReference type="Proteomes" id="UP001054252"/>
    </source>
</evidence>
<keyword evidence="2" id="KW-0548">Nucleotidyltransferase</keyword>
<keyword evidence="3" id="KW-0540">Nuclease</keyword>
<evidence type="ECO:0000256" key="3">
    <source>
        <dbReference type="ARBA" id="ARBA00022722"/>
    </source>
</evidence>
<reference evidence="9 10" key="1">
    <citation type="journal article" date="2021" name="Commun. Biol.">
        <title>The genome of Shorea leprosula (Dipterocarpaceae) highlights the ecological relevance of drought in aseasonal tropical rainforests.</title>
        <authorList>
            <person name="Ng K.K.S."/>
            <person name="Kobayashi M.J."/>
            <person name="Fawcett J.A."/>
            <person name="Hatakeyama M."/>
            <person name="Paape T."/>
            <person name="Ng C.H."/>
            <person name="Ang C.C."/>
            <person name="Tnah L.H."/>
            <person name="Lee C.T."/>
            <person name="Nishiyama T."/>
            <person name="Sese J."/>
            <person name="O'Brien M.J."/>
            <person name="Copetti D."/>
            <person name="Mohd Noor M.I."/>
            <person name="Ong R.C."/>
            <person name="Putra M."/>
            <person name="Sireger I.Z."/>
            <person name="Indrioko S."/>
            <person name="Kosugi Y."/>
            <person name="Izuno A."/>
            <person name="Isagi Y."/>
            <person name="Lee S.L."/>
            <person name="Shimizu K.K."/>
        </authorList>
    </citation>
    <scope>NUCLEOTIDE SEQUENCE [LARGE SCALE GENOMIC DNA]</scope>
    <source>
        <strain evidence="9">214</strain>
    </source>
</reference>
<name>A0AAV5I112_9ROSI</name>
<dbReference type="Proteomes" id="UP001054252">
    <property type="component" value="Unassembled WGS sequence"/>
</dbReference>
<dbReference type="SUPFAM" id="SSF56672">
    <property type="entry name" value="DNA/RNA polymerases"/>
    <property type="match status" value="1"/>
</dbReference>
<dbReference type="EMBL" id="BPVZ01000006">
    <property type="protein sequence ID" value="GKU93206.1"/>
    <property type="molecule type" value="Genomic_DNA"/>
</dbReference>
<evidence type="ECO:0000256" key="4">
    <source>
        <dbReference type="ARBA" id="ARBA00022759"/>
    </source>
</evidence>
<dbReference type="InterPro" id="IPR001584">
    <property type="entry name" value="Integrase_cat-core"/>
</dbReference>
<dbReference type="InterPro" id="IPR012337">
    <property type="entry name" value="RNaseH-like_sf"/>
</dbReference>
<keyword evidence="6" id="KW-0695">RNA-directed DNA polymerase</keyword>
<dbReference type="AlphaFoldDB" id="A0AAV5I112"/>
<evidence type="ECO:0000256" key="7">
    <source>
        <dbReference type="SAM" id="MobiDB-lite"/>
    </source>
</evidence>
<evidence type="ECO:0000256" key="2">
    <source>
        <dbReference type="ARBA" id="ARBA00022695"/>
    </source>
</evidence>
<evidence type="ECO:0000259" key="8">
    <source>
        <dbReference type="PROSITE" id="PS50994"/>
    </source>
</evidence>
<comment type="caution">
    <text evidence="9">The sequence shown here is derived from an EMBL/GenBank/DDBJ whole genome shotgun (WGS) entry which is preliminary data.</text>
</comment>
<dbReference type="Pfam" id="PF00665">
    <property type="entry name" value="rve"/>
    <property type="match status" value="1"/>
</dbReference>
<organism evidence="9 10">
    <name type="scientific">Rubroshorea leprosula</name>
    <dbReference type="NCBI Taxonomy" id="152421"/>
    <lineage>
        <taxon>Eukaryota</taxon>
        <taxon>Viridiplantae</taxon>
        <taxon>Streptophyta</taxon>
        <taxon>Embryophyta</taxon>
        <taxon>Tracheophyta</taxon>
        <taxon>Spermatophyta</taxon>
        <taxon>Magnoliopsida</taxon>
        <taxon>eudicotyledons</taxon>
        <taxon>Gunneridae</taxon>
        <taxon>Pentapetalae</taxon>
        <taxon>rosids</taxon>
        <taxon>malvids</taxon>
        <taxon>Malvales</taxon>
        <taxon>Dipterocarpaceae</taxon>
        <taxon>Rubroshorea</taxon>
    </lineage>
</organism>
<dbReference type="InterPro" id="IPR036397">
    <property type="entry name" value="RNaseH_sf"/>
</dbReference>
<evidence type="ECO:0000256" key="1">
    <source>
        <dbReference type="ARBA" id="ARBA00022679"/>
    </source>
</evidence>
<gene>
    <name evidence="9" type="ORF">SLEP1_g6815</name>
</gene>
<dbReference type="GO" id="GO:0003676">
    <property type="term" value="F:nucleic acid binding"/>
    <property type="evidence" value="ECO:0007669"/>
    <property type="project" value="InterPro"/>
</dbReference>
<dbReference type="Pfam" id="PF13456">
    <property type="entry name" value="RVT_3"/>
    <property type="match status" value="1"/>
</dbReference>
<dbReference type="InterPro" id="IPR041373">
    <property type="entry name" value="RT_RNaseH"/>
</dbReference>
<dbReference type="SUPFAM" id="SSF53098">
    <property type="entry name" value="Ribonuclease H-like"/>
    <property type="match status" value="2"/>
</dbReference>
<dbReference type="InterPro" id="IPR002156">
    <property type="entry name" value="RNaseH_domain"/>
</dbReference>
<dbReference type="Pfam" id="PF17917">
    <property type="entry name" value="RT_RNaseH"/>
    <property type="match status" value="1"/>
</dbReference>
<protein>
    <recommendedName>
        <fullName evidence="8">Integrase catalytic domain-containing protein</fullName>
    </recommendedName>
</protein>
<keyword evidence="1" id="KW-0808">Transferase</keyword>
<dbReference type="GO" id="GO:0003964">
    <property type="term" value="F:RNA-directed DNA polymerase activity"/>
    <property type="evidence" value="ECO:0007669"/>
    <property type="project" value="UniProtKB-KW"/>
</dbReference>
<proteinExistence type="predicted"/>
<keyword evidence="5" id="KW-0378">Hydrolase</keyword>
<sequence>MIYLKRFRDLALNCYGGHAESFLVEICINNMHLEYRVVLENIKINQFVRLLGATKKTTISVKAISARKSVMKLAKEKTAAHTFAILVRGQGQGQKKRDRDTTSPPPTPLTVKELGVLFKQWIADDAITLPQLHREPNDGDKRNRKATEAILSIANETKGECLNVEAHASRAYLESSNAITFIDEDMEAPYPDHRKHLYLFAHINSVSVRHAFVETGSSLNLISLSTIIVRDNSIDEQHLSNKVECLTLEARNKILVEHLDSSGEVDHLVPSYKLPTFHEAQPALTSLKSLEAIDHGDDLANPKHDLMLRLPTISVPFQGKTLKVYLSTSDKAVGALVAQDYQQGKEQPVYYVSWNLKGIESRYSFVEKICLALIYVSQHLRHCFLAHKIQLITKSQPIWYLLTRPMLIGHLSNWLLQLSQYDITCINPTAIKGQAVASLLFEFFGEVQYPISNEVPRYKVAAAQEIEEEWTLYFNGFSTTERAGASIVLRNDKGHDIVFSFKLDFQCTNNMADYEAYLIGLAMANEAGVQCLKIIGKSSLILGQVQDLIGPIHPPSEGYIWILVAIEYFTKWVEVVPLRKATGPTVSNFIKEYIICRFGIPYKIVSDNGTSFIYQHVRRLLDTCKIKHRKSTPYYPQGNGQVEAVTNKSLLRILSKMVHEYEGGWSIHLQDTL</sequence>
<dbReference type="PANTHER" id="PTHR48475:SF1">
    <property type="entry name" value="RNASE H TYPE-1 DOMAIN-CONTAINING PROTEIN"/>
    <property type="match status" value="1"/>
</dbReference>
<dbReference type="InterPro" id="IPR043502">
    <property type="entry name" value="DNA/RNA_pol_sf"/>
</dbReference>
<feature type="domain" description="Integrase catalytic" evidence="8">
    <location>
        <begin position="535"/>
        <end position="673"/>
    </location>
</feature>
<dbReference type="PANTHER" id="PTHR48475">
    <property type="entry name" value="RIBONUCLEASE H"/>
    <property type="match status" value="1"/>
</dbReference>
<keyword evidence="4" id="KW-0255">Endonuclease</keyword>
<dbReference type="GO" id="GO:0015074">
    <property type="term" value="P:DNA integration"/>
    <property type="evidence" value="ECO:0007669"/>
    <property type="project" value="InterPro"/>
</dbReference>
<keyword evidence="10" id="KW-1185">Reference proteome</keyword>
<feature type="region of interest" description="Disordered" evidence="7">
    <location>
        <begin position="89"/>
        <end position="109"/>
    </location>
</feature>
<evidence type="ECO:0000313" key="9">
    <source>
        <dbReference type="EMBL" id="GKU93206.1"/>
    </source>
</evidence>
<dbReference type="GO" id="GO:0004523">
    <property type="term" value="F:RNA-DNA hybrid ribonuclease activity"/>
    <property type="evidence" value="ECO:0007669"/>
    <property type="project" value="InterPro"/>
</dbReference>
<accession>A0AAV5I112</accession>